<dbReference type="PANTHER" id="PTHR18968">
    <property type="entry name" value="THIAMINE PYROPHOSPHATE ENZYMES"/>
    <property type="match status" value="1"/>
</dbReference>
<evidence type="ECO:0000313" key="12">
    <source>
        <dbReference type="Proteomes" id="UP000509301"/>
    </source>
</evidence>
<dbReference type="Pfam" id="PF00205">
    <property type="entry name" value="TPP_enzyme_M"/>
    <property type="match status" value="1"/>
</dbReference>
<dbReference type="InterPro" id="IPR029035">
    <property type="entry name" value="DHS-like_NAD/FAD-binding_dom"/>
</dbReference>
<reference evidence="11 12" key="1">
    <citation type="submission" date="2020-02" db="EMBL/GenBank/DDBJ databases">
        <title>Comparative genome analysis reveals the metabolism and evolution of the thermophilic archaeal genus Metallosphaera.</title>
        <authorList>
            <person name="Jiang C."/>
        </authorList>
    </citation>
    <scope>NUCLEOTIDE SEQUENCE [LARGE SCALE GENOMIC DNA]</scope>
    <source>
        <strain evidence="11 12">Ric-A</strain>
    </source>
</reference>
<dbReference type="Pfam" id="PF02775">
    <property type="entry name" value="TPP_enzyme_C"/>
    <property type="match status" value="1"/>
</dbReference>
<proteinExistence type="inferred from homology"/>
<dbReference type="KEGG" id="mten:GWK48_10200"/>
<dbReference type="InterPro" id="IPR012000">
    <property type="entry name" value="Thiamin_PyroP_enz_cen_dom"/>
</dbReference>
<dbReference type="AlphaFoldDB" id="A0A6N0P0A6"/>
<accession>A0A6N0P0A6</accession>
<dbReference type="GO" id="GO:0018491">
    <property type="term" value="F:2-oxobutyrate synthase activity"/>
    <property type="evidence" value="ECO:0007669"/>
    <property type="project" value="UniProtKB-ARBA"/>
</dbReference>
<dbReference type="GO" id="GO:0019164">
    <property type="term" value="F:pyruvate synthase activity"/>
    <property type="evidence" value="ECO:0007669"/>
    <property type="project" value="UniProtKB-ARBA"/>
</dbReference>
<evidence type="ECO:0000256" key="3">
    <source>
        <dbReference type="ARBA" id="ARBA00011631"/>
    </source>
</evidence>
<keyword evidence="5 7" id="KW-0786">Thiamine pyrophosphate</keyword>
<dbReference type="InterPro" id="IPR045229">
    <property type="entry name" value="TPP_enz"/>
</dbReference>
<dbReference type="SUPFAM" id="SSF52467">
    <property type="entry name" value="DHS-like NAD/FAD-binding domain"/>
    <property type="match status" value="1"/>
</dbReference>
<evidence type="ECO:0000259" key="10">
    <source>
        <dbReference type="Pfam" id="PF02776"/>
    </source>
</evidence>
<dbReference type="GO" id="GO:0000287">
    <property type="term" value="F:magnesium ion binding"/>
    <property type="evidence" value="ECO:0007669"/>
    <property type="project" value="InterPro"/>
</dbReference>
<evidence type="ECO:0000313" key="11">
    <source>
        <dbReference type="EMBL" id="QKR00710.1"/>
    </source>
</evidence>
<evidence type="ECO:0000256" key="5">
    <source>
        <dbReference type="ARBA" id="ARBA00023052"/>
    </source>
</evidence>
<feature type="domain" description="Thiamine pyrophosphate enzyme central" evidence="8">
    <location>
        <begin position="191"/>
        <end position="325"/>
    </location>
</feature>
<dbReference type="GO" id="GO:0009097">
    <property type="term" value="P:isoleucine biosynthetic process"/>
    <property type="evidence" value="ECO:0007669"/>
    <property type="project" value="TreeGrafter"/>
</dbReference>
<name>A0A6N0P0A6_9CREN</name>
<dbReference type="GO" id="GO:0009099">
    <property type="term" value="P:L-valine biosynthetic process"/>
    <property type="evidence" value="ECO:0007669"/>
    <property type="project" value="TreeGrafter"/>
</dbReference>
<evidence type="ECO:0000256" key="2">
    <source>
        <dbReference type="ARBA" id="ARBA00007812"/>
    </source>
</evidence>
<dbReference type="Gene3D" id="3.40.50.970">
    <property type="match status" value="2"/>
</dbReference>
<evidence type="ECO:0000259" key="9">
    <source>
        <dbReference type="Pfam" id="PF02775"/>
    </source>
</evidence>
<dbReference type="EMBL" id="CP049074">
    <property type="protein sequence ID" value="QKR00710.1"/>
    <property type="molecule type" value="Genomic_DNA"/>
</dbReference>
<evidence type="ECO:0000256" key="7">
    <source>
        <dbReference type="RuleBase" id="RU362132"/>
    </source>
</evidence>
<gene>
    <name evidence="11" type="ORF">GWK48_10200</name>
</gene>
<dbReference type="CDD" id="cd00568">
    <property type="entry name" value="TPP_enzymes"/>
    <property type="match status" value="1"/>
</dbReference>
<dbReference type="InterPro" id="IPR011766">
    <property type="entry name" value="TPP_enzyme_TPP-bd"/>
</dbReference>
<dbReference type="Gene3D" id="3.40.50.1220">
    <property type="entry name" value="TPP-binding domain"/>
    <property type="match status" value="1"/>
</dbReference>
<sequence length="554" mass="61007">MKASEALLKMLEGYGVKHVFGLVGETSLPLYEAFSDFPQIHHVHGRDERNVVIMADAYARFSGRPGVAEIPGVGAPYALPGLAEANVSGIPIITFVSDIPVQSEKRNVLTEHDKGYLASVSKENLNVMSPTALPRLVRRAFRTATTGRTGPVTVRIPSDVLDGEVEEGEVYVQPEFSSYPSLRFAPEDERISQALKMLENATNPVMVCGQGVLLSHAEDEVLRLAEILGIPVGTTITGKGAFPETHPLSIGVIGARGGTKFSNRVVAEADVVFLIGTNTDSANTWDWRLPSSTSTVIQLDVSERELGNNYKVYPLLGDAKLTLRRMIDMVKGARRWREVQGKADYENHVSSLGSVETDLVNPVKFMQLLSRTLDERTYVVAEPGTGAIYSSAYLKLKFHGRRIMYNYSLGGLGYAIPASIGTYFATGGRVITLATDGNLFFEMGELETLSRVKANVKVFMFNNKSFGWIRAAMVSKYGRVLDGTSMGEVDFSKIAKSFNMEYDRIERTGDIEEVLGRTFKDDLPKFVEVLIRSEDKVVPPVPEWRDIKDGIYLG</sequence>
<dbReference type="InterPro" id="IPR029061">
    <property type="entry name" value="THDP-binding"/>
</dbReference>
<evidence type="ECO:0000256" key="6">
    <source>
        <dbReference type="ARBA" id="ARBA00048893"/>
    </source>
</evidence>
<dbReference type="GO" id="GO:0005948">
    <property type="term" value="C:acetolactate synthase complex"/>
    <property type="evidence" value="ECO:0007669"/>
    <property type="project" value="TreeGrafter"/>
</dbReference>
<dbReference type="GO" id="GO:0030976">
    <property type="term" value="F:thiamine pyrophosphate binding"/>
    <property type="evidence" value="ECO:0007669"/>
    <property type="project" value="InterPro"/>
</dbReference>
<dbReference type="GeneID" id="55642317"/>
<keyword evidence="12" id="KW-1185">Reference proteome</keyword>
<comment type="similarity">
    <text evidence="2 7">Belongs to the TPP enzyme family.</text>
</comment>
<protein>
    <recommendedName>
        <fullName evidence="4">2-oxoacid oxidoreductase (ferredoxin)</fullName>
        <ecNumber evidence="4">1.2.7.11</ecNumber>
    </recommendedName>
</protein>
<dbReference type="SUPFAM" id="SSF52518">
    <property type="entry name" value="Thiamin diphosphate-binding fold (THDP-binding)"/>
    <property type="match status" value="2"/>
</dbReference>
<evidence type="ECO:0000259" key="8">
    <source>
        <dbReference type="Pfam" id="PF00205"/>
    </source>
</evidence>
<dbReference type="Proteomes" id="UP000509301">
    <property type="component" value="Chromosome"/>
</dbReference>
<feature type="domain" description="Thiamine pyrophosphate enzyme TPP-binding" evidence="9">
    <location>
        <begin position="392"/>
        <end position="529"/>
    </location>
</feature>
<comment type="function">
    <text evidence="1">Catalyzes the coenzyme A-dependent oxidative decarboxylation of different 2-oxoacids such as 2-oxoglutarate, pyruvate and 2-oxobutyrate to form their CoA derivatives.</text>
</comment>
<dbReference type="EC" id="1.2.7.11" evidence="4"/>
<dbReference type="Pfam" id="PF02776">
    <property type="entry name" value="TPP_enzyme_N"/>
    <property type="match status" value="1"/>
</dbReference>
<dbReference type="RefSeq" id="WP_174631996.1">
    <property type="nucleotide sequence ID" value="NZ_CP049074.1"/>
</dbReference>
<evidence type="ECO:0000256" key="1">
    <source>
        <dbReference type="ARBA" id="ARBA00003908"/>
    </source>
</evidence>
<organism evidence="11 12">
    <name type="scientific">Metallosphaera tengchongensis</name>
    <dbReference type="NCBI Taxonomy" id="1532350"/>
    <lineage>
        <taxon>Archaea</taxon>
        <taxon>Thermoproteota</taxon>
        <taxon>Thermoprotei</taxon>
        <taxon>Sulfolobales</taxon>
        <taxon>Sulfolobaceae</taxon>
        <taxon>Metallosphaera</taxon>
    </lineage>
</organism>
<feature type="domain" description="Thiamine pyrophosphate enzyme N-terminal TPP-binding" evidence="10">
    <location>
        <begin position="1"/>
        <end position="113"/>
    </location>
</feature>
<dbReference type="PANTHER" id="PTHR18968:SF13">
    <property type="entry name" value="ACETOLACTATE SYNTHASE CATALYTIC SUBUNIT, MITOCHONDRIAL"/>
    <property type="match status" value="1"/>
</dbReference>
<evidence type="ECO:0000256" key="4">
    <source>
        <dbReference type="ARBA" id="ARBA00012691"/>
    </source>
</evidence>
<dbReference type="CDD" id="cd07035">
    <property type="entry name" value="TPP_PYR_POX_like"/>
    <property type="match status" value="1"/>
</dbReference>
<dbReference type="GO" id="GO:0003984">
    <property type="term" value="F:acetolactate synthase activity"/>
    <property type="evidence" value="ECO:0007669"/>
    <property type="project" value="TreeGrafter"/>
</dbReference>
<dbReference type="OrthoDB" id="6837at2157"/>
<dbReference type="GO" id="GO:0047553">
    <property type="term" value="F:2-oxoglutarate synthase activity"/>
    <property type="evidence" value="ECO:0007669"/>
    <property type="project" value="UniProtKB-ARBA"/>
</dbReference>
<comment type="subunit">
    <text evidence="3">Heterodimer composed of an alpha and a beta subunit.</text>
</comment>
<dbReference type="GO" id="GO:0050660">
    <property type="term" value="F:flavin adenine dinucleotide binding"/>
    <property type="evidence" value="ECO:0007669"/>
    <property type="project" value="TreeGrafter"/>
</dbReference>
<dbReference type="InterPro" id="IPR012001">
    <property type="entry name" value="Thiamin_PyroP_enz_TPP-bd_dom"/>
</dbReference>
<comment type="catalytic activity">
    <reaction evidence="6">
        <text>a 2-oxocarboxylate + 2 oxidized [2Fe-2S]-[ferredoxin] + CoA = an acyl-CoA + 2 reduced [2Fe-2S]-[ferredoxin] + CO2 + H(+)</text>
        <dbReference type="Rhea" id="RHEA:42316"/>
        <dbReference type="Rhea" id="RHEA-COMP:10000"/>
        <dbReference type="Rhea" id="RHEA-COMP:10001"/>
        <dbReference type="ChEBI" id="CHEBI:15378"/>
        <dbReference type="ChEBI" id="CHEBI:16526"/>
        <dbReference type="ChEBI" id="CHEBI:33737"/>
        <dbReference type="ChEBI" id="CHEBI:33738"/>
        <dbReference type="ChEBI" id="CHEBI:35179"/>
        <dbReference type="ChEBI" id="CHEBI:57287"/>
        <dbReference type="ChEBI" id="CHEBI:58342"/>
        <dbReference type="EC" id="1.2.7.11"/>
    </reaction>
</comment>